<organism evidence="1 2">
    <name type="scientific">Cetraspora pellucida</name>
    <dbReference type="NCBI Taxonomy" id="1433469"/>
    <lineage>
        <taxon>Eukaryota</taxon>
        <taxon>Fungi</taxon>
        <taxon>Fungi incertae sedis</taxon>
        <taxon>Mucoromycota</taxon>
        <taxon>Glomeromycotina</taxon>
        <taxon>Glomeromycetes</taxon>
        <taxon>Diversisporales</taxon>
        <taxon>Gigasporaceae</taxon>
        <taxon>Cetraspora</taxon>
    </lineage>
</organism>
<feature type="non-terminal residue" evidence="1">
    <location>
        <position position="1"/>
    </location>
</feature>
<comment type="caution">
    <text evidence="1">The sequence shown here is derived from an EMBL/GenBank/DDBJ whole genome shotgun (WGS) entry which is preliminary data.</text>
</comment>
<reference evidence="1" key="1">
    <citation type="submission" date="2021-06" db="EMBL/GenBank/DDBJ databases">
        <authorList>
            <person name="Kallberg Y."/>
            <person name="Tangrot J."/>
            <person name="Rosling A."/>
        </authorList>
    </citation>
    <scope>NUCLEOTIDE SEQUENCE</scope>
    <source>
        <strain evidence="1">28 12/20/2015</strain>
    </source>
</reference>
<proteinExistence type="predicted"/>
<sequence>HKKFLKDCKALHFKVKEKVKYTGDKVVNLDDSEMYSDQDKDVLGDYDDGFGLIACAKHRIKNGIGFNDPMRLKEANIIICKVEDLINCIKDERQKFLLDKTKVNE</sequence>
<evidence type="ECO:0000313" key="1">
    <source>
        <dbReference type="EMBL" id="CAG8786022.1"/>
    </source>
</evidence>
<name>A0ACA9RBY0_9GLOM</name>
<dbReference type="Proteomes" id="UP000789366">
    <property type="component" value="Unassembled WGS sequence"/>
</dbReference>
<keyword evidence="2" id="KW-1185">Reference proteome</keyword>
<accession>A0ACA9RBY0</accession>
<evidence type="ECO:0000313" key="2">
    <source>
        <dbReference type="Proteomes" id="UP000789366"/>
    </source>
</evidence>
<dbReference type="EMBL" id="CAJVPW010064549">
    <property type="protein sequence ID" value="CAG8786022.1"/>
    <property type="molecule type" value="Genomic_DNA"/>
</dbReference>
<feature type="non-terminal residue" evidence="1">
    <location>
        <position position="105"/>
    </location>
</feature>
<gene>
    <name evidence="1" type="ORF">SPELUC_LOCUS16798</name>
</gene>
<protein>
    <submittedName>
        <fullName evidence="1">7061_t:CDS:1</fullName>
    </submittedName>
</protein>